<dbReference type="InterPro" id="IPR002363">
    <property type="entry name" value="Ribosomal_uL10_CS_bac"/>
</dbReference>
<comment type="similarity">
    <text evidence="1 5">Belongs to the universal ribosomal protein uL10 family.</text>
</comment>
<accession>U2EBD1</accession>
<dbReference type="InParanoid" id="U2EBD1"/>
<comment type="function">
    <text evidence="5">Forms part of the ribosomal stalk, playing a central role in the interaction of the ribosome with GTP-bound translation factors.</text>
</comment>
<keyword evidence="7" id="KW-1185">Reference proteome</keyword>
<dbReference type="Gene3D" id="6.10.250.290">
    <property type="match status" value="1"/>
</dbReference>
<name>U2EBD1_9MOLU</name>
<evidence type="ECO:0000256" key="3">
    <source>
        <dbReference type="ARBA" id="ARBA00023274"/>
    </source>
</evidence>
<dbReference type="STRING" id="1033810.HLPCO_001384"/>
<comment type="subunit">
    <text evidence="5">Part of the ribosomal stalk of the 50S ribosomal subunit. The N-terminus interacts with L11 and the large rRNA to form the base of the stalk. The C-terminus forms an elongated spine to which L12 dimers bind in a sequential fashion forming a multimeric L10(L12)X complex.</text>
</comment>
<reference evidence="6 7" key="2">
    <citation type="journal article" date="2013" name="PLoS ONE">
        <title>INDIGO - INtegrated Data Warehouse of MIcrobial GenOmes with Examples from the Red Sea Extremophiles.</title>
        <authorList>
            <person name="Alam I."/>
            <person name="Antunes A."/>
            <person name="Kamau A.A."/>
            <person name="Ba Alawi W."/>
            <person name="Kalkatawi M."/>
            <person name="Stingl U."/>
            <person name="Bajic V.B."/>
        </authorList>
    </citation>
    <scope>NUCLEOTIDE SEQUENCE [LARGE SCALE GENOMIC DNA]</scope>
    <source>
        <strain evidence="6 7">SSD-17B</strain>
    </source>
</reference>
<dbReference type="RefSeq" id="WP_008825025.1">
    <property type="nucleotide sequence ID" value="NZ_AFNU02000004.1"/>
</dbReference>
<dbReference type="GO" id="GO:0003735">
    <property type="term" value="F:structural constituent of ribosome"/>
    <property type="evidence" value="ECO:0007669"/>
    <property type="project" value="InterPro"/>
</dbReference>
<dbReference type="SUPFAM" id="SSF160369">
    <property type="entry name" value="Ribosomal protein L10-like"/>
    <property type="match status" value="1"/>
</dbReference>
<dbReference type="HAMAP" id="MF_00362">
    <property type="entry name" value="Ribosomal_uL10"/>
    <property type="match status" value="1"/>
</dbReference>
<dbReference type="Pfam" id="PF00466">
    <property type="entry name" value="Ribosomal_L10"/>
    <property type="match status" value="1"/>
</dbReference>
<sequence>MSSAVIESKIKLVDQVTEKFENSLSCVVVDYRGLTVEEVTELRKKLREEGIEFKVIKNNISRRAANQAGFEGLSDLFTGPNAIAFSENDAVAPARILHDFAKDHEELELKGGFIEKNIASIEQIKEVAALPNRDGMLSMLLSVLQAPIRNFAYAVKAISEKDGEEVEENDAE</sequence>
<dbReference type="CDD" id="cd05797">
    <property type="entry name" value="Ribosomal_L10"/>
    <property type="match status" value="1"/>
</dbReference>
<proteinExistence type="inferred from homology"/>
<dbReference type="GO" id="GO:0070180">
    <property type="term" value="F:large ribosomal subunit rRNA binding"/>
    <property type="evidence" value="ECO:0007669"/>
    <property type="project" value="UniProtKB-UniRule"/>
</dbReference>
<dbReference type="InterPro" id="IPR022973">
    <property type="entry name" value="Ribosomal_uL10_bac"/>
</dbReference>
<comment type="caution">
    <text evidence="6">The sequence shown here is derived from an EMBL/GenBank/DDBJ whole genome shotgun (WGS) entry which is preliminary data.</text>
</comment>
<dbReference type="InterPro" id="IPR001790">
    <property type="entry name" value="Ribosomal_uL10"/>
</dbReference>
<dbReference type="PANTHER" id="PTHR11560">
    <property type="entry name" value="39S RIBOSOMAL PROTEIN L10, MITOCHONDRIAL"/>
    <property type="match status" value="1"/>
</dbReference>
<dbReference type="FunCoup" id="U2EBD1">
    <property type="interactions" value="424"/>
</dbReference>
<dbReference type="NCBIfam" id="NF000955">
    <property type="entry name" value="PRK00099.1-1"/>
    <property type="match status" value="1"/>
</dbReference>
<reference evidence="6 7" key="1">
    <citation type="journal article" date="2011" name="J. Bacteriol.">
        <title>Genome sequence of Haloplasma contractile, an unusual contractile bacterium from a deep-sea anoxic brine lake.</title>
        <authorList>
            <person name="Antunes A."/>
            <person name="Alam I."/>
            <person name="El Dorry H."/>
            <person name="Siam R."/>
            <person name="Robertson A."/>
            <person name="Bajic V.B."/>
            <person name="Stingl U."/>
        </authorList>
    </citation>
    <scope>NUCLEOTIDE SEQUENCE [LARGE SCALE GENOMIC DNA]</scope>
    <source>
        <strain evidence="6 7">SSD-17B</strain>
    </source>
</reference>
<gene>
    <name evidence="5 6" type="primary">rplJ</name>
    <name evidence="6" type="ORF">HLPCO_001384</name>
</gene>
<evidence type="ECO:0000256" key="4">
    <source>
        <dbReference type="ARBA" id="ARBA00035202"/>
    </source>
</evidence>
<dbReference type="Gene3D" id="3.30.70.1730">
    <property type="match status" value="1"/>
</dbReference>
<evidence type="ECO:0000313" key="6">
    <source>
        <dbReference type="EMBL" id="ERJ12398.1"/>
    </source>
</evidence>
<dbReference type="InterPro" id="IPR047865">
    <property type="entry name" value="Ribosomal_uL10_bac_type"/>
</dbReference>
<protein>
    <recommendedName>
        <fullName evidence="4 5">Large ribosomal subunit protein uL10</fullName>
    </recommendedName>
</protein>
<evidence type="ECO:0000256" key="1">
    <source>
        <dbReference type="ARBA" id="ARBA00008889"/>
    </source>
</evidence>
<keyword evidence="2 5" id="KW-0689">Ribosomal protein</keyword>
<dbReference type="Proteomes" id="UP000005707">
    <property type="component" value="Unassembled WGS sequence"/>
</dbReference>
<evidence type="ECO:0000256" key="2">
    <source>
        <dbReference type="ARBA" id="ARBA00022980"/>
    </source>
</evidence>
<evidence type="ECO:0000313" key="7">
    <source>
        <dbReference type="Proteomes" id="UP000005707"/>
    </source>
</evidence>
<keyword evidence="3 5" id="KW-0687">Ribonucleoprotein</keyword>
<dbReference type="AlphaFoldDB" id="U2EBD1"/>
<evidence type="ECO:0000256" key="5">
    <source>
        <dbReference type="HAMAP-Rule" id="MF_00362"/>
    </source>
</evidence>
<organism evidence="6 7">
    <name type="scientific">Haloplasma contractile SSD-17B</name>
    <dbReference type="NCBI Taxonomy" id="1033810"/>
    <lineage>
        <taxon>Bacteria</taxon>
        <taxon>Bacillati</taxon>
        <taxon>Mycoplasmatota</taxon>
        <taxon>Mollicutes</taxon>
        <taxon>Haloplasmatales</taxon>
        <taxon>Haloplasmataceae</taxon>
        <taxon>Haloplasma</taxon>
    </lineage>
</organism>
<keyword evidence="5" id="KW-0694">RNA-binding</keyword>
<dbReference type="EMBL" id="AFNU02000004">
    <property type="protein sequence ID" value="ERJ12398.1"/>
    <property type="molecule type" value="Genomic_DNA"/>
</dbReference>
<dbReference type="PROSITE" id="PS01109">
    <property type="entry name" value="RIBOSOMAL_L10"/>
    <property type="match status" value="1"/>
</dbReference>
<keyword evidence="5" id="KW-0699">rRNA-binding</keyword>
<dbReference type="GO" id="GO:0006412">
    <property type="term" value="P:translation"/>
    <property type="evidence" value="ECO:0007669"/>
    <property type="project" value="UniProtKB-UniRule"/>
</dbReference>
<dbReference type="GO" id="GO:0015934">
    <property type="term" value="C:large ribosomal subunit"/>
    <property type="evidence" value="ECO:0007669"/>
    <property type="project" value="InterPro"/>
</dbReference>
<dbReference type="eggNOG" id="COG0244">
    <property type="taxonomic scope" value="Bacteria"/>
</dbReference>
<dbReference type="InterPro" id="IPR043141">
    <property type="entry name" value="Ribosomal_uL10-like_sf"/>
</dbReference>
<dbReference type="OrthoDB" id="9808307at2"/>